<feature type="transmembrane region" description="Helical" evidence="1">
    <location>
        <begin position="12"/>
        <end position="30"/>
    </location>
</feature>
<organism evidence="2 3">
    <name type="scientific">Brassica napus</name>
    <name type="common">Rape</name>
    <dbReference type="NCBI Taxonomy" id="3708"/>
    <lineage>
        <taxon>Eukaryota</taxon>
        <taxon>Viridiplantae</taxon>
        <taxon>Streptophyta</taxon>
        <taxon>Embryophyta</taxon>
        <taxon>Tracheophyta</taxon>
        <taxon>Spermatophyta</taxon>
        <taxon>Magnoliopsida</taxon>
        <taxon>eudicotyledons</taxon>
        <taxon>Gunneridae</taxon>
        <taxon>Pentapetalae</taxon>
        <taxon>rosids</taxon>
        <taxon>malvids</taxon>
        <taxon>Brassicales</taxon>
        <taxon>Brassicaceae</taxon>
        <taxon>Brassiceae</taxon>
        <taxon>Brassica</taxon>
    </lineage>
</organism>
<sequence length="91" mass="10350">DLPLIVPARLGFQDLVFGWLHSLLILYSLIFSLCSLILLHFSSLVAALVALHFAMFATPGLDSVFLHDWIVFSFVYVLWAWKIISCLKLEL</sequence>
<gene>
    <name evidence="2" type="ORF">HID58_061055</name>
</gene>
<proteinExistence type="predicted"/>
<comment type="caution">
    <text evidence="2">The sequence shown here is derived from an EMBL/GenBank/DDBJ whole genome shotgun (WGS) entry which is preliminary data.</text>
</comment>
<feature type="non-terminal residue" evidence="2">
    <location>
        <position position="91"/>
    </location>
</feature>
<evidence type="ECO:0000256" key="1">
    <source>
        <dbReference type="SAM" id="Phobius"/>
    </source>
</evidence>
<name>A0ABQ7ZXH6_BRANA</name>
<feature type="transmembrane region" description="Helical" evidence="1">
    <location>
        <begin position="37"/>
        <end position="57"/>
    </location>
</feature>
<feature type="non-terminal residue" evidence="2">
    <location>
        <position position="1"/>
    </location>
</feature>
<reference evidence="2 3" key="1">
    <citation type="submission" date="2021-05" db="EMBL/GenBank/DDBJ databases">
        <title>Genome Assembly of Synthetic Allotetraploid Brassica napus Reveals Homoeologous Exchanges between Subgenomes.</title>
        <authorList>
            <person name="Davis J.T."/>
        </authorList>
    </citation>
    <scope>NUCLEOTIDE SEQUENCE [LARGE SCALE GENOMIC DNA]</scope>
    <source>
        <strain evidence="3">cv. Da-Ae</strain>
        <tissue evidence="2">Seedling</tissue>
    </source>
</reference>
<feature type="transmembrane region" description="Helical" evidence="1">
    <location>
        <begin position="69"/>
        <end position="87"/>
    </location>
</feature>
<accession>A0ABQ7ZXH6</accession>
<keyword evidence="1" id="KW-1133">Transmembrane helix</keyword>
<protein>
    <submittedName>
        <fullName evidence="2">Uncharacterized protein</fullName>
    </submittedName>
</protein>
<evidence type="ECO:0000313" key="2">
    <source>
        <dbReference type="EMBL" id="KAH0884959.1"/>
    </source>
</evidence>
<keyword evidence="3" id="KW-1185">Reference proteome</keyword>
<keyword evidence="1" id="KW-0472">Membrane</keyword>
<keyword evidence="1" id="KW-0812">Transmembrane</keyword>
<dbReference type="Proteomes" id="UP000824890">
    <property type="component" value="Unassembled WGS sequence"/>
</dbReference>
<evidence type="ECO:0000313" key="3">
    <source>
        <dbReference type="Proteomes" id="UP000824890"/>
    </source>
</evidence>
<dbReference type="EMBL" id="JAGKQM010000014">
    <property type="protein sequence ID" value="KAH0884959.1"/>
    <property type="molecule type" value="Genomic_DNA"/>
</dbReference>